<keyword evidence="2" id="KW-1185">Reference proteome</keyword>
<feature type="non-terminal residue" evidence="1">
    <location>
        <position position="1"/>
    </location>
</feature>
<protein>
    <submittedName>
        <fullName evidence="1">Uncharacterized protein</fullName>
    </submittedName>
</protein>
<reference evidence="1 2" key="1">
    <citation type="submission" date="2008-07" db="EMBL/GenBank/DDBJ databases">
        <authorList>
            <person name="El-Sayed N."/>
            <person name="Caler E."/>
            <person name="Inman J."/>
            <person name="Amedeo P."/>
            <person name="Hass B."/>
            <person name="Wortman J."/>
        </authorList>
    </citation>
    <scope>NUCLEOTIDE SEQUENCE [LARGE SCALE GENOMIC DNA]</scope>
    <source>
        <strain evidence="2">ATCC 50983 / TXsc</strain>
    </source>
</reference>
<organism evidence="2">
    <name type="scientific">Perkinsus marinus (strain ATCC 50983 / TXsc)</name>
    <dbReference type="NCBI Taxonomy" id="423536"/>
    <lineage>
        <taxon>Eukaryota</taxon>
        <taxon>Sar</taxon>
        <taxon>Alveolata</taxon>
        <taxon>Perkinsozoa</taxon>
        <taxon>Perkinsea</taxon>
        <taxon>Perkinsida</taxon>
        <taxon>Perkinsidae</taxon>
        <taxon>Perkinsus</taxon>
    </lineage>
</organism>
<dbReference type="GeneID" id="9055970"/>
<feature type="non-terminal residue" evidence="1">
    <location>
        <position position="53"/>
    </location>
</feature>
<proteinExistence type="predicted"/>
<accession>C5KX79</accession>
<dbReference type="AlphaFoldDB" id="C5KX79"/>
<dbReference type="Proteomes" id="UP000007800">
    <property type="component" value="Unassembled WGS sequence"/>
</dbReference>
<name>C5KX79_PERM5</name>
<dbReference type="EMBL" id="GG677119">
    <property type="protein sequence ID" value="EER10935.1"/>
    <property type="molecule type" value="Genomic_DNA"/>
</dbReference>
<dbReference type="RefSeq" id="XP_002779140.1">
    <property type="nucleotide sequence ID" value="XM_002779094.1"/>
</dbReference>
<sequence length="53" mass="5786">RLPSGFIPTQPERITFWAFIGSKMSSPDRNRRGGVSTLTAVESTATGFRESLA</sequence>
<evidence type="ECO:0000313" key="1">
    <source>
        <dbReference type="EMBL" id="EER10935.1"/>
    </source>
</evidence>
<dbReference type="InParanoid" id="C5KX79"/>
<evidence type="ECO:0000313" key="2">
    <source>
        <dbReference type="Proteomes" id="UP000007800"/>
    </source>
</evidence>
<gene>
    <name evidence="1" type="ORF">Pmar_PMAR021415</name>
</gene>